<dbReference type="Proteomes" id="UP000177785">
    <property type="component" value="Unassembled WGS sequence"/>
</dbReference>
<feature type="compositionally biased region" description="Basic residues" evidence="1">
    <location>
        <begin position="107"/>
        <end position="125"/>
    </location>
</feature>
<accession>A0A1G2FZU5</accession>
<name>A0A1G2FZU5_9BACT</name>
<dbReference type="EMBL" id="MHNL01000035">
    <property type="protein sequence ID" value="OGZ43367.1"/>
    <property type="molecule type" value="Genomic_DNA"/>
</dbReference>
<reference evidence="2 3" key="1">
    <citation type="journal article" date="2016" name="Nat. Commun.">
        <title>Thousands of microbial genomes shed light on interconnected biogeochemical processes in an aquifer system.</title>
        <authorList>
            <person name="Anantharaman K."/>
            <person name="Brown C.T."/>
            <person name="Hug L.A."/>
            <person name="Sharon I."/>
            <person name="Castelle C.J."/>
            <person name="Probst A.J."/>
            <person name="Thomas B.C."/>
            <person name="Singh A."/>
            <person name="Wilkins M.J."/>
            <person name="Karaoz U."/>
            <person name="Brodie E.L."/>
            <person name="Williams K.H."/>
            <person name="Hubbard S.S."/>
            <person name="Banfield J.F."/>
        </authorList>
    </citation>
    <scope>NUCLEOTIDE SEQUENCE [LARGE SCALE GENOMIC DNA]</scope>
</reference>
<dbReference type="AlphaFoldDB" id="A0A1G2FZU5"/>
<proteinExistence type="predicted"/>
<evidence type="ECO:0000313" key="2">
    <source>
        <dbReference type="EMBL" id="OGZ43367.1"/>
    </source>
</evidence>
<sequence>MSTNRIVKDIVHAINKAIGKEDWRKTSAEVNNLSDLTVKSIINRNTKVLNKKTAQKVESLLISFHAANVFHSGFISPNHAHQAFGEACATIKMFTLATRHLSTKAVPKTKRRSLGGNRHKRKSSRPKIAGIDPGLLYL</sequence>
<evidence type="ECO:0000313" key="3">
    <source>
        <dbReference type="Proteomes" id="UP000177785"/>
    </source>
</evidence>
<organism evidence="2 3">
    <name type="scientific">Candidatus Ryanbacteria bacterium RIFCSPHIGHO2_01_FULL_48_27</name>
    <dbReference type="NCBI Taxonomy" id="1802115"/>
    <lineage>
        <taxon>Bacteria</taxon>
        <taxon>Candidatus Ryaniibacteriota</taxon>
    </lineage>
</organism>
<dbReference type="STRING" id="1802115.A2756_05100"/>
<feature type="region of interest" description="Disordered" evidence="1">
    <location>
        <begin position="105"/>
        <end position="133"/>
    </location>
</feature>
<evidence type="ECO:0000256" key="1">
    <source>
        <dbReference type="SAM" id="MobiDB-lite"/>
    </source>
</evidence>
<comment type="caution">
    <text evidence="2">The sequence shown here is derived from an EMBL/GenBank/DDBJ whole genome shotgun (WGS) entry which is preliminary data.</text>
</comment>
<gene>
    <name evidence="2" type="ORF">A2756_05100</name>
</gene>
<protein>
    <submittedName>
        <fullName evidence="2">Uncharacterized protein</fullName>
    </submittedName>
</protein>